<dbReference type="Gene3D" id="3.40.640.10">
    <property type="entry name" value="Type I PLP-dependent aspartate aminotransferase-like (Major domain)"/>
    <property type="match status" value="1"/>
</dbReference>
<gene>
    <name evidence="5" type="ORF">H9808_00840</name>
</gene>
<dbReference type="InterPro" id="IPR015422">
    <property type="entry name" value="PyrdxlP-dep_Trfase_small"/>
</dbReference>
<sequence length="347" mass="39074">MIHFDNDYTEGAHEKILSRLLETNNIQMPGYGLDDYSEKARNLIKKATKKEDIDVHFLVGGTQTNLTVIAASLRPYEGVVTADSGHIHTLETGAIEAIGHKLLLLPNRDGKITAAQVQKLCDDYWSNKANMHKVQPGMVYLSNPTETGTLYSKAELIAFHKVCKDYDMKLFIDGARLGYGLVAETNDLTLEDLAQLTDVFYFGGTKLGALFGEAVIISNPEIKKGFLALTKQKGGLLAKGRTLGVQFEVLFENQFYLELSHHAVKQAMKLKNTFEALNLSLKYEAYTNQLFPIIPNKILDKLQEKYVFLKMEQEDKDHTLVRICTSWATTDENVKALTDDLYQLMRE</sequence>
<dbReference type="InterPro" id="IPR015421">
    <property type="entry name" value="PyrdxlP-dep_Trfase_major"/>
</dbReference>
<name>A0A9D2G113_9LACT</name>
<feature type="domain" description="Aromatic amino acid beta-eliminating lyase/threonine aldolase" evidence="4">
    <location>
        <begin position="31"/>
        <end position="291"/>
    </location>
</feature>
<comment type="cofactor">
    <cofactor evidence="1">
        <name>pyridoxal 5'-phosphate</name>
        <dbReference type="ChEBI" id="CHEBI:597326"/>
    </cofactor>
</comment>
<dbReference type="SUPFAM" id="SSF53383">
    <property type="entry name" value="PLP-dependent transferases"/>
    <property type="match status" value="1"/>
</dbReference>
<evidence type="ECO:0000256" key="2">
    <source>
        <dbReference type="ARBA" id="ARBA00006966"/>
    </source>
</evidence>
<comment type="similarity">
    <text evidence="2">Belongs to the threonine aldolase family.</text>
</comment>
<keyword evidence="3" id="KW-0663">Pyridoxal phosphate</keyword>
<protein>
    <submittedName>
        <fullName evidence="5">Low specificity L-threonine aldolase</fullName>
    </submittedName>
</protein>
<dbReference type="Pfam" id="PF01212">
    <property type="entry name" value="Beta_elim_lyase"/>
    <property type="match status" value="1"/>
</dbReference>
<proteinExistence type="inferred from homology"/>
<evidence type="ECO:0000256" key="1">
    <source>
        <dbReference type="ARBA" id="ARBA00001933"/>
    </source>
</evidence>
<organism evidence="5 6">
    <name type="scientific">Candidatus Atopostipes pullistercoris</name>
    <dbReference type="NCBI Taxonomy" id="2838467"/>
    <lineage>
        <taxon>Bacteria</taxon>
        <taxon>Bacillati</taxon>
        <taxon>Bacillota</taxon>
        <taxon>Bacilli</taxon>
        <taxon>Lactobacillales</taxon>
        <taxon>Carnobacteriaceae</taxon>
        <taxon>Atopostipes</taxon>
    </lineage>
</organism>
<evidence type="ECO:0000256" key="3">
    <source>
        <dbReference type="ARBA" id="ARBA00022898"/>
    </source>
</evidence>
<dbReference type="AlphaFoldDB" id="A0A9D2G113"/>
<evidence type="ECO:0000313" key="6">
    <source>
        <dbReference type="Proteomes" id="UP000824106"/>
    </source>
</evidence>
<dbReference type="InterPro" id="IPR001597">
    <property type="entry name" value="ArAA_b-elim_lyase/Thr_aldolase"/>
</dbReference>
<dbReference type="PANTHER" id="PTHR48097">
    <property type="entry name" value="L-THREONINE ALDOLASE-RELATED"/>
    <property type="match status" value="1"/>
</dbReference>
<reference evidence="5" key="2">
    <citation type="submission" date="2021-04" db="EMBL/GenBank/DDBJ databases">
        <authorList>
            <person name="Gilroy R."/>
        </authorList>
    </citation>
    <scope>NUCLEOTIDE SEQUENCE</scope>
    <source>
        <strain evidence="5">CHK169-4300</strain>
    </source>
</reference>
<accession>A0A9D2G113</accession>
<reference evidence="5" key="1">
    <citation type="journal article" date="2021" name="PeerJ">
        <title>Extensive microbial diversity within the chicken gut microbiome revealed by metagenomics and culture.</title>
        <authorList>
            <person name="Gilroy R."/>
            <person name="Ravi A."/>
            <person name="Getino M."/>
            <person name="Pursley I."/>
            <person name="Horton D.L."/>
            <person name="Alikhan N.F."/>
            <person name="Baker D."/>
            <person name="Gharbi K."/>
            <person name="Hall N."/>
            <person name="Watson M."/>
            <person name="Adriaenssens E.M."/>
            <person name="Foster-Nyarko E."/>
            <person name="Jarju S."/>
            <person name="Secka A."/>
            <person name="Antonio M."/>
            <person name="Oren A."/>
            <person name="Chaudhuri R.R."/>
            <person name="La Ragione R."/>
            <person name="Hildebrand F."/>
            <person name="Pallen M.J."/>
        </authorList>
    </citation>
    <scope>NUCLEOTIDE SEQUENCE</scope>
    <source>
        <strain evidence="5">CHK169-4300</strain>
    </source>
</reference>
<dbReference type="Proteomes" id="UP000824106">
    <property type="component" value="Unassembled WGS sequence"/>
</dbReference>
<dbReference type="PANTHER" id="PTHR48097:SF5">
    <property type="entry name" value="LOW SPECIFICITY L-THREONINE ALDOLASE"/>
    <property type="match status" value="1"/>
</dbReference>
<evidence type="ECO:0000313" key="5">
    <source>
        <dbReference type="EMBL" id="HIZ70316.1"/>
    </source>
</evidence>
<evidence type="ECO:0000259" key="4">
    <source>
        <dbReference type="Pfam" id="PF01212"/>
    </source>
</evidence>
<dbReference type="InterPro" id="IPR015424">
    <property type="entry name" value="PyrdxlP-dep_Trfase"/>
</dbReference>
<dbReference type="GO" id="GO:0006520">
    <property type="term" value="P:amino acid metabolic process"/>
    <property type="evidence" value="ECO:0007669"/>
    <property type="project" value="InterPro"/>
</dbReference>
<dbReference type="Gene3D" id="3.90.1150.10">
    <property type="entry name" value="Aspartate Aminotransferase, domain 1"/>
    <property type="match status" value="1"/>
</dbReference>
<dbReference type="EMBL" id="DXAZ01000010">
    <property type="protein sequence ID" value="HIZ70316.1"/>
    <property type="molecule type" value="Genomic_DNA"/>
</dbReference>
<dbReference type="GO" id="GO:0016829">
    <property type="term" value="F:lyase activity"/>
    <property type="evidence" value="ECO:0007669"/>
    <property type="project" value="InterPro"/>
</dbReference>
<comment type="caution">
    <text evidence="5">The sequence shown here is derived from an EMBL/GenBank/DDBJ whole genome shotgun (WGS) entry which is preliminary data.</text>
</comment>